<proteinExistence type="inferred from homology"/>
<dbReference type="SUPFAM" id="SSF53822">
    <property type="entry name" value="Periplasmic binding protein-like I"/>
    <property type="match status" value="1"/>
</dbReference>
<dbReference type="PANTHER" id="PTHR46847:SF3">
    <property type="entry name" value="GALACTOFURANOSE-BINDING PROTEIN YTFQ"/>
    <property type="match status" value="1"/>
</dbReference>
<dbReference type="GO" id="GO:0030313">
    <property type="term" value="C:cell envelope"/>
    <property type="evidence" value="ECO:0007669"/>
    <property type="project" value="UniProtKB-SubCell"/>
</dbReference>
<dbReference type="Gene3D" id="3.40.50.2300">
    <property type="match status" value="2"/>
</dbReference>
<comment type="caution">
    <text evidence="5">The sequence shown here is derived from an EMBL/GenBank/DDBJ whole genome shotgun (WGS) entry which is preliminary data.</text>
</comment>
<evidence type="ECO:0000313" key="5">
    <source>
        <dbReference type="EMBL" id="MDT2402115.1"/>
    </source>
</evidence>
<reference evidence="5" key="1">
    <citation type="submission" date="2023-03" db="EMBL/GenBank/DDBJ databases">
        <authorList>
            <person name="Shen W."/>
            <person name="Cai J."/>
        </authorList>
    </citation>
    <scope>NUCLEOTIDE SEQUENCE</scope>
    <source>
        <strain evidence="5">P33-2</strain>
    </source>
</reference>
<evidence type="ECO:0000313" key="6">
    <source>
        <dbReference type="Proteomes" id="UP001260773"/>
    </source>
</evidence>
<dbReference type="Proteomes" id="UP001260773">
    <property type="component" value="Unassembled WGS sequence"/>
</dbReference>
<protein>
    <submittedName>
        <fullName evidence="5">ABC transporter substrate-binding protein</fullName>
    </submittedName>
</protein>
<accession>A0AAW8RRS9</accession>
<feature type="domain" description="Periplasmic binding protein" evidence="4">
    <location>
        <begin position="33"/>
        <end position="294"/>
    </location>
</feature>
<sequence length="321" mass="36467">MKKINLLLLIGLCLMLAGCKQETPKENHSEITIGFAQAGIESNWRKIQSKSIKEELEKQNYQVMSRNSFSDPKQQYQDVMTFIAYQVDLIILSPIEEFGWEPVLEEAKKANIPVIIVDRNIATNRSDLFLTHIGSSFKAQGGRAGLYVTNHYQKIEKEAINVFEIKGVENSSPTRLRHDGFAETVGRDPRIQITQTITGDFIRLKAKEKFSEAIEAGNLNNIDVIYSHNDEMTLGALDALDEYQLENKFVVVSIDAQKEMIDLLKQRKVNCVVECNPFMGELVANTVKRYFDNKTISDDIYVSDTVFSDQNSLSTIPPRNY</sequence>
<organism evidence="5 6">
    <name type="scientific">Enterococcus avium</name>
    <name type="common">Streptococcus avium</name>
    <dbReference type="NCBI Taxonomy" id="33945"/>
    <lineage>
        <taxon>Bacteria</taxon>
        <taxon>Bacillati</taxon>
        <taxon>Bacillota</taxon>
        <taxon>Bacilli</taxon>
        <taxon>Lactobacillales</taxon>
        <taxon>Enterococcaceae</taxon>
        <taxon>Enterococcus</taxon>
    </lineage>
</organism>
<keyword evidence="3" id="KW-0732">Signal</keyword>
<dbReference type="InterPro" id="IPR028082">
    <property type="entry name" value="Peripla_BP_I"/>
</dbReference>
<evidence type="ECO:0000256" key="3">
    <source>
        <dbReference type="ARBA" id="ARBA00022729"/>
    </source>
</evidence>
<dbReference type="CDD" id="cd06309">
    <property type="entry name" value="PBP1_galactofuranose_YtfQ-like"/>
    <property type="match status" value="1"/>
</dbReference>
<gene>
    <name evidence="5" type="ORF">P7D43_07015</name>
</gene>
<comment type="similarity">
    <text evidence="2">Belongs to the bacterial solute-binding protein 2 family.</text>
</comment>
<comment type="subcellular location">
    <subcellularLocation>
        <location evidence="1">Cell envelope</location>
    </subcellularLocation>
</comment>
<dbReference type="AlphaFoldDB" id="A0AAW8RRS9"/>
<dbReference type="InterPro" id="IPR025997">
    <property type="entry name" value="SBP_2_dom"/>
</dbReference>
<dbReference type="EMBL" id="JARPWH010000017">
    <property type="protein sequence ID" value="MDT2402115.1"/>
    <property type="molecule type" value="Genomic_DNA"/>
</dbReference>
<evidence type="ECO:0000256" key="2">
    <source>
        <dbReference type="ARBA" id="ARBA00007639"/>
    </source>
</evidence>
<name>A0AAW8RRS9_ENTAV</name>
<dbReference type="RefSeq" id="WP_048721726.1">
    <property type="nucleotide sequence ID" value="NZ_CABGUH010000007.1"/>
</dbReference>
<dbReference type="GO" id="GO:0030246">
    <property type="term" value="F:carbohydrate binding"/>
    <property type="evidence" value="ECO:0007669"/>
    <property type="project" value="UniProtKB-ARBA"/>
</dbReference>
<dbReference type="PROSITE" id="PS51257">
    <property type="entry name" value="PROKAR_LIPOPROTEIN"/>
    <property type="match status" value="1"/>
</dbReference>
<evidence type="ECO:0000256" key="1">
    <source>
        <dbReference type="ARBA" id="ARBA00004196"/>
    </source>
</evidence>
<dbReference type="PANTHER" id="PTHR46847">
    <property type="entry name" value="D-ALLOSE-BINDING PERIPLASMIC PROTEIN-RELATED"/>
    <property type="match status" value="1"/>
</dbReference>
<dbReference type="Pfam" id="PF13407">
    <property type="entry name" value="Peripla_BP_4"/>
    <property type="match status" value="1"/>
</dbReference>
<evidence type="ECO:0000259" key="4">
    <source>
        <dbReference type="Pfam" id="PF13407"/>
    </source>
</evidence>